<reference evidence="1 2" key="1">
    <citation type="journal article" date="2013" name="J. Microbiol.">
        <title>Lysinibacillus chungkukjangi sp. nov., isolated from Chungkukjang, Korean fermented soybean food.</title>
        <authorList>
            <person name="Kim S.J."/>
            <person name="Jang Y.H."/>
            <person name="Hamada M."/>
            <person name="Ahn J.H."/>
            <person name="Weon H.Y."/>
            <person name="Suzuki K."/>
            <person name="Whang K.S."/>
            <person name="Kwon S.W."/>
        </authorList>
    </citation>
    <scope>NUCLEOTIDE SEQUENCE [LARGE SCALE GENOMIC DNA]</scope>
    <source>
        <strain evidence="1 2">MCCC 1A12701</strain>
    </source>
</reference>
<dbReference type="Proteomes" id="UP000274033">
    <property type="component" value="Unassembled WGS sequence"/>
</dbReference>
<evidence type="ECO:0008006" key="3">
    <source>
        <dbReference type="Google" id="ProtNLM"/>
    </source>
</evidence>
<dbReference type="EMBL" id="RRCT01000007">
    <property type="protein sequence ID" value="RQW74790.1"/>
    <property type="molecule type" value="Genomic_DNA"/>
</dbReference>
<organism evidence="1 2">
    <name type="scientific">Lysinibacillus composti</name>
    <dbReference type="NCBI Taxonomy" id="720633"/>
    <lineage>
        <taxon>Bacteria</taxon>
        <taxon>Bacillati</taxon>
        <taxon>Bacillota</taxon>
        <taxon>Bacilli</taxon>
        <taxon>Bacillales</taxon>
        <taxon>Bacillaceae</taxon>
        <taxon>Lysinibacillus</taxon>
    </lineage>
</organism>
<dbReference type="InterPro" id="IPR058968">
    <property type="entry name" value="YoqH-like"/>
</dbReference>
<dbReference type="Pfam" id="PF26349">
    <property type="entry name" value="YoqH"/>
    <property type="match status" value="1"/>
</dbReference>
<evidence type="ECO:0000313" key="2">
    <source>
        <dbReference type="Proteomes" id="UP000274033"/>
    </source>
</evidence>
<keyword evidence="2" id="KW-1185">Reference proteome</keyword>
<sequence>MKQIIWGLIILIILVICPSQSKAITMPCSIVLEPIDQKLTNAKGSALIYKVQLRPPSSARTNISILGVHLPEPTAFGDYDRYEGFAFIPKEISWRFILYPTPEQDGPTWAGRFDEITAEMENVEVQVRLSNSKSEKLGPALLKGNIKSCK</sequence>
<evidence type="ECO:0000313" key="1">
    <source>
        <dbReference type="EMBL" id="RQW74790.1"/>
    </source>
</evidence>
<comment type="caution">
    <text evidence="1">The sequence shown here is derived from an EMBL/GenBank/DDBJ whole genome shotgun (WGS) entry which is preliminary data.</text>
</comment>
<proteinExistence type="predicted"/>
<protein>
    <recommendedName>
        <fullName evidence="3">Protein YoqH</fullName>
    </recommendedName>
</protein>
<dbReference type="OrthoDB" id="2439167at2"/>
<dbReference type="RefSeq" id="WP_124764214.1">
    <property type="nucleotide sequence ID" value="NZ_JAFBDY010000006.1"/>
</dbReference>
<gene>
    <name evidence="1" type="ORF">EBB45_09305</name>
</gene>
<dbReference type="AlphaFoldDB" id="A0A3N9UF28"/>
<accession>A0A3N9UF28</accession>
<name>A0A3N9UF28_9BACI</name>